<dbReference type="Pfam" id="PF00696">
    <property type="entry name" value="AA_kinase"/>
    <property type="match status" value="1"/>
</dbReference>
<keyword evidence="6 8" id="KW-0418">Kinase</keyword>
<keyword evidence="2 8" id="KW-0028">Amino-acid biosynthesis</keyword>
<feature type="binding site" evidence="8">
    <location>
        <position position="48"/>
    </location>
    <ligand>
        <name>substrate</name>
    </ligand>
</feature>
<comment type="catalytic activity">
    <reaction evidence="8">
        <text>L-glutamate + ATP = L-glutamyl 5-phosphate + ADP</text>
        <dbReference type="Rhea" id="RHEA:14877"/>
        <dbReference type="ChEBI" id="CHEBI:29985"/>
        <dbReference type="ChEBI" id="CHEBI:30616"/>
        <dbReference type="ChEBI" id="CHEBI:58274"/>
        <dbReference type="ChEBI" id="CHEBI:456216"/>
        <dbReference type="EC" id="2.7.2.11"/>
    </reaction>
</comment>
<accession>A0ABY3PK72</accession>
<evidence type="ECO:0000256" key="4">
    <source>
        <dbReference type="ARBA" id="ARBA00022679"/>
    </source>
</evidence>
<feature type="binding site" evidence="8">
    <location>
        <position position="7"/>
    </location>
    <ligand>
        <name>ATP</name>
        <dbReference type="ChEBI" id="CHEBI:30616"/>
    </ligand>
</feature>
<dbReference type="NCBIfam" id="TIGR01027">
    <property type="entry name" value="proB"/>
    <property type="match status" value="1"/>
</dbReference>
<comment type="subcellular location">
    <subcellularLocation>
        <location evidence="8">Cytoplasm</location>
    </subcellularLocation>
</comment>
<dbReference type="Proteomes" id="UP001054846">
    <property type="component" value="Chromosome"/>
</dbReference>
<dbReference type="EMBL" id="CP063845">
    <property type="protein sequence ID" value="UFP94060.1"/>
    <property type="molecule type" value="Genomic_DNA"/>
</dbReference>
<dbReference type="PRINTS" id="PR00474">
    <property type="entry name" value="GLU5KINASE"/>
</dbReference>
<evidence type="ECO:0000256" key="8">
    <source>
        <dbReference type="HAMAP-Rule" id="MF_00456"/>
    </source>
</evidence>
<proteinExistence type="inferred from homology"/>
<dbReference type="InterPro" id="IPR002478">
    <property type="entry name" value="PUA"/>
</dbReference>
<comment type="pathway">
    <text evidence="8">Amino-acid biosynthesis; L-proline biosynthesis; L-glutamate 5-semialdehyde from L-glutamate: step 1/2.</text>
</comment>
<keyword evidence="5 8" id="KW-0547">Nucleotide-binding</keyword>
<dbReference type="SMART" id="SM00359">
    <property type="entry name" value="PUA"/>
    <property type="match status" value="1"/>
</dbReference>
<dbReference type="PROSITE" id="PS50890">
    <property type="entry name" value="PUA"/>
    <property type="match status" value="1"/>
</dbReference>
<dbReference type="HAMAP" id="MF_00456">
    <property type="entry name" value="ProB"/>
    <property type="match status" value="1"/>
</dbReference>
<dbReference type="InterPro" id="IPR011529">
    <property type="entry name" value="Glu_5kinase"/>
</dbReference>
<dbReference type="CDD" id="cd21157">
    <property type="entry name" value="PUA_G5K"/>
    <property type="match status" value="1"/>
</dbReference>
<evidence type="ECO:0000256" key="1">
    <source>
        <dbReference type="ARBA" id="ARBA00022490"/>
    </source>
</evidence>
<feature type="binding site" evidence="8">
    <location>
        <position position="135"/>
    </location>
    <ligand>
        <name>substrate</name>
    </ligand>
</feature>
<dbReference type="InterPro" id="IPR015947">
    <property type="entry name" value="PUA-like_sf"/>
</dbReference>
<dbReference type="Gene3D" id="2.30.130.10">
    <property type="entry name" value="PUA domain"/>
    <property type="match status" value="1"/>
</dbReference>
<dbReference type="SUPFAM" id="SSF53633">
    <property type="entry name" value="Carbamate kinase-like"/>
    <property type="match status" value="1"/>
</dbReference>
<feature type="domain" description="PUA" evidence="9">
    <location>
        <begin position="276"/>
        <end position="359"/>
    </location>
</feature>
<dbReference type="PANTHER" id="PTHR43654">
    <property type="entry name" value="GLUTAMATE 5-KINASE"/>
    <property type="match status" value="1"/>
</dbReference>
<dbReference type="CDD" id="cd04242">
    <property type="entry name" value="AAK_G5K_ProB"/>
    <property type="match status" value="1"/>
</dbReference>
<dbReference type="InterPro" id="IPR001048">
    <property type="entry name" value="Asp/Glu/Uridylate_kinase"/>
</dbReference>
<evidence type="ECO:0000313" key="11">
    <source>
        <dbReference type="Proteomes" id="UP001054846"/>
    </source>
</evidence>
<gene>
    <name evidence="8 10" type="primary">proB</name>
    <name evidence="10" type="ORF">ISF26_20195</name>
</gene>
<evidence type="ECO:0000256" key="5">
    <source>
        <dbReference type="ARBA" id="ARBA00022741"/>
    </source>
</evidence>
<dbReference type="Gene3D" id="3.40.1160.10">
    <property type="entry name" value="Acetylglutamate kinase-like"/>
    <property type="match status" value="1"/>
</dbReference>
<dbReference type="PROSITE" id="PS00902">
    <property type="entry name" value="GLUTAMATE_5_KINASE"/>
    <property type="match status" value="1"/>
</dbReference>
<dbReference type="InterPro" id="IPR036393">
    <property type="entry name" value="AceGlu_kinase-like_sf"/>
</dbReference>
<dbReference type="InterPro" id="IPR005715">
    <property type="entry name" value="Glu_5kinase/COase_Synthase"/>
</dbReference>
<evidence type="ECO:0000256" key="6">
    <source>
        <dbReference type="ARBA" id="ARBA00022777"/>
    </source>
</evidence>
<evidence type="ECO:0000313" key="10">
    <source>
        <dbReference type="EMBL" id="UFP94060.1"/>
    </source>
</evidence>
<keyword evidence="11" id="KW-1185">Reference proteome</keyword>
<evidence type="ECO:0000256" key="3">
    <source>
        <dbReference type="ARBA" id="ARBA00022650"/>
    </source>
</evidence>
<keyword evidence="7 8" id="KW-0067">ATP-binding</keyword>
<feature type="binding site" evidence="8">
    <location>
        <position position="147"/>
    </location>
    <ligand>
        <name>substrate</name>
    </ligand>
</feature>
<dbReference type="EC" id="2.7.2.11" evidence="8"/>
<dbReference type="SUPFAM" id="SSF88697">
    <property type="entry name" value="PUA domain-like"/>
    <property type="match status" value="1"/>
</dbReference>
<protein>
    <recommendedName>
        <fullName evidence="8">Glutamate 5-kinase</fullName>
        <ecNumber evidence="8">2.7.2.11</ecNumber>
    </recommendedName>
    <alternativeName>
        <fullName evidence="8">Gamma-glutamyl kinase</fullName>
        <shortName evidence="8">GK</shortName>
    </alternativeName>
</protein>
<dbReference type="GO" id="GO:0004349">
    <property type="term" value="F:glutamate 5-kinase activity"/>
    <property type="evidence" value="ECO:0007669"/>
    <property type="project" value="UniProtKB-EC"/>
</dbReference>
<organism evidence="10 11">
    <name type="scientific">Gloeobacter morelensis MG652769</name>
    <dbReference type="NCBI Taxonomy" id="2781736"/>
    <lineage>
        <taxon>Bacteria</taxon>
        <taxon>Bacillati</taxon>
        <taxon>Cyanobacteriota</taxon>
        <taxon>Cyanophyceae</taxon>
        <taxon>Gloeobacterales</taxon>
        <taxon>Gloeobacteraceae</taxon>
        <taxon>Gloeobacter</taxon>
        <taxon>Gloeobacter morelensis</taxon>
    </lineage>
</organism>
<keyword evidence="1 8" id="KW-0963">Cytoplasm</keyword>
<keyword evidence="3 8" id="KW-0641">Proline biosynthesis</keyword>
<dbReference type="InterPro" id="IPR019797">
    <property type="entry name" value="Glutamate_5-kinase_CS"/>
</dbReference>
<evidence type="ECO:0000256" key="7">
    <source>
        <dbReference type="ARBA" id="ARBA00022840"/>
    </source>
</evidence>
<dbReference type="PIRSF" id="PIRSF000729">
    <property type="entry name" value="GK"/>
    <property type="match status" value="1"/>
</dbReference>
<sequence>MVALVVKIGTSSLSDPSTGDLRLATLGGLAETLTRLRRAGHRIILVSSGAVGVGCARLGLKERPATVAGKQAAAAVGQGLLMSMYDRLFGALGQPVAQVLLTRQDLMDRARYLNARETLSELWRLGALPIVNENDTVATDELRFGDNDALSALVAGLVEAQWLVLLTDVAGLYSANPRLDPQARLLSEVTEISEELLHSARGRSLWGSGGMASKLAAARIAASAGVTTVITEGSTPQNIERILAGEAIGTRFVLTRPGGRLSLRKRWIGYGLVPAGALHLDEGAVLAVREGGKSLLPAGVSAVEGHFETGALVRLIDGQGLEFARGLVNYSSEELEKIRGRKSGEIAALLGIEGQPPTAVHRDNLITLS</sequence>
<comment type="function">
    <text evidence="8">Catalyzes the transfer of a phosphate group to glutamate to form L-glutamate 5-phosphate.</text>
</comment>
<name>A0ABY3PK72_9CYAN</name>
<dbReference type="PANTHER" id="PTHR43654:SF3">
    <property type="entry name" value="GLUTAMATE 5-KINASE"/>
    <property type="match status" value="1"/>
</dbReference>
<comment type="similarity">
    <text evidence="8">Belongs to the glutamate 5-kinase family.</text>
</comment>
<keyword evidence="4 8" id="KW-0808">Transferase</keyword>
<dbReference type="InterPro" id="IPR036974">
    <property type="entry name" value="PUA_sf"/>
</dbReference>
<feature type="binding site" evidence="8">
    <location>
        <begin position="208"/>
        <end position="214"/>
    </location>
    <ligand>
        <name>ATP</name>
        <dbReference type="ChEBI" id="CHEBI:30616"/>
    </ligand>
</feature>
<evidence type="ECO:0000259" key="9">
    <source>
        <dbReference type="SMART" id="SM00359"/>
    </source>
</evidence>
<dbReference type="InterPro" id="IPR001057">
    <property type="entry name" value="Glu/AcGlu_kinase"/>
</dbReference>
<dbReference type="RefSeq" id="WP_230841115.1">
    <property type="nucleotide sequence ID" value="NZ_CP063845.1"/>
</dbReference>
<evidence type="ECO:0000256" key="2">
    <source>
        <dbReference type="ARBA" id="ARBA00022605"/>
    </source>
</evidence>
<dbReference type="InterPro" id="IPR041739">
    <property type="entry name" value="G5K_ProB"/>
</dbReference>
<feature type="binding site" evidence="8">
    <location>
        <begin position="167"/>
        <end position="168"/>
    </location>
    <ligand>
        <name>ATP</name>
        <dbReference type="ChEBI" id="CHEBI:30616"/>
    </ligand>
</feature>
<reference evidence="10 11" key="1">
    <citation type="journal article" date="2021" name="Genome Biol. Evol.">
        <title>Complete Genome Sequencing of a Novel Gloeobacter Species from a Waterfall Cave in Mexico.</title>
        <authorList>
            <person name="Saw J.H."/>
            <person name="Cardona T."/>
            <person name="Montejano G."/>
        </authorList>
    </citation>
    <scope>NUCLEOTIDE SEQUENCE [LARGE SCALE GENOMIC DNA]</scope>
    <source>
        <strain evidence="10">MG652769</strain>
    </source>
</reference>
<dbReference type="Pfam" id="PF01472">
    <property type="entry name" value="PUA"/>
    <property type="match status" value="1"/>
</dbReference>